<dbReference type="EMBL" id="KZ993991">
    <property type="protein sequence ID" value="RKO94150.1"/>
    <property type="molecule type" value="Genomic_DNA"/>
</dbReference>
<sequence length="556" mass="61081">MSVSRRHIPGDLDDVDRGPRGNSKAPCKWRSAHHDVAVSRRMLRGPQVPGGPSTSCTSLAPSHKTLRFCADDLSSCILRITPAERDPNLVNAHAACSYWFNANPLPELHAHHPTYRLLDLRIEHTRRTNELCEDLRSSSLRRTSPEDGADLGLIKAHAVCVQWRKRLKSKRTATPNSVPLADPNAVGIDAMAAPVQPPTRGRWTRIPVELLSHILRLRRVAEWLQQSSTGVAAAPAAVPHGVRRAVGVRGGLFGCDVREAGVGELLLVLPAWGRQGVGGRDPLSRFFLAREMGGRALFFEKLAGLRVLKLWWPMCYQRMQLYDAARHVANAECLAMLQAICATLDAGIGSALQFWAPDSGRAYFADCITATSLPRLEYIEFPYPRDLPPRPEDQLISARFMHKLTSLPTSSPAACPTIEDLDLTTCKPITDYTLSLLEEYQPLHCLDISYQKRFTVLAVVSFFRARGSRLRFLGLPCFGAVSFAAPSCQSPDVGGLADRGGSPPCLHTFAPGWLGKYEGSDGARAYLDALGLAYRAFCPFNDAMTNSQKFAAVGLR</sequence>
<organism evidence="2 3">
    <name type="scientific">Blyttiomyces helicus</name>
    <dbReference type="NCBI Taxonomy" id="388810"/>
    <lineage>
        <taxon>Eukaryota</taxon>
        <taxon>Fungi</taxon>
        <taxon>Fungi incertae sedis</taxon>
        <taxon>Chytridiomycota</taxon>
        <taxon>Chytridiomycota incertae sedis</taxon>
        <taxon>Chytridiomycetes</taxon>
        <taxon>Chytridiomycetes incertae sedis</taxon>
        <taxon>Blyttiomyces</taxon>
    </lineage>
</organism>
<protein>
    <submittedName>
        <fullName evidence="2">Uncharacterized protein</fullName>
    </submittedName>
</protein>
<dbReference type="AlphaFoldDB" id="A0A4P9WS77"/>
<dbReference type="Proteomes" id="UP000269721">
    <property type="component" value="Unassembled WGS sequence"/>
</dbReference>
<evidence type="ECO:0000256" key="1">
    <source>
        <dbReference type="SAM" id="MobiDB-lite"/>
    </source>
</evidence>
<dbReference type="OrthoDB" id="10257471at2759"/>
<feature type="region of interest" description="Disordered" evidence="1">
    <location>
        <begin position="1"/>
        <end position="27"/>
    </location>
</feature>
<reference evidence="3" key="1">
    <citation type="journal article" date="2018" name="Nat. Microbiol.">
        <title>Leveraging single-cell genomics to expand the fungal tree of life.</title>
        <authorList>
            <person name="Ahrendt S.R."/>
            <person name="Quandt C.A."/>
            <person name="Ciobanu D."/>
            <person name="Clum A."/>
            <person name="Salamov A."/>
            <person name="Andreopoulos B."/>
            <person name="Cheng J.F."/>
            <person name="Woyke T."/>
            <person name="Pelin A."/>
            <person name="Henrissat B."/>
            <person name="Reynolds N.K."/>
            <person name="Benny G.L."/>
            <person name="Smith M.E."/>
            <person name="James T.Y."/>
            <person name="Grigoriev I.V."/>
        </authorList>
    </citation>
    <scope>NUCLEOTIDE SEQUENCE [LARGE SCALE GENOMIC DNA]</scope>
</reference>
<name>A0A4P9WS77_9FUNG</name>
<keyword evidence="3" id="KW-1185">Reference proteome</keyword>
<evidence type="ECO:0000313" key="2">
    <source>
        <dbReference type="EMBL" id="RKO94150.1"/>
    </source>
</evidence>
<gene>
    <name evidence="2" type="ORF">BDK51DRAFT_46857</name>
</gene>
<accession>A0A4P9WS77</accession>
<proteinExistence type="predicted"/>
<evidence type="ECO:0000313" key="3">
    <source>
        <dbReference type="Proteomes" id="UP000269721"/>
    </source>
</evidence>